<evidence type="ECO:0000256" key="2">
    <source>
        <dbReference type="ARBA" id="ARBA00005528"/>
    </source>
</evidence>
<dbReference type="KEGG" id="nso:NIASO_09815"/>
<evidence type="ECO:0000313" key="13">
    <source>
        <dbReference type="EMBL" id="AHF15368.1"/>
    </source>
</evidence>
<evidence type="ECO:0000256" key="6">
    <source>
        <dbReference type="ARBA" id="ARBA00022679"/>
    </source>
</evidence>
<evidence type="ECO:0000256" key="8">
    <source>
        <dbReference type="ARBA" id="ARBA00025699"/>
    </source>
</evidence>
<dbReference type="eggNOG" id="COG1385">
    <property type="taxonomic scope" value="Bacteria"/>
</dbReference>
<evidence type="ECO:0000256" key="9">
    <source>
        <dbReference type="ARBA" id="ARBA00047944"/>
    </source>
</evidence>
<dbReference type="InterPro" id="IPR015947">
    <property type="entry name" value="PUA-like_sf"/>
</dbReference>
<proteinExistence type="inferred from homology"/>
<dbReference type="OrthoDB" id="9815641at2"/>
<dbReference type="SUPFAM" id="SSF88697">
    <property type="entry name" value="PUA domain-like"/>
    <property type="match status" value="1"/>
</dbReference>
<protein>
    <recommendedName>
        <fullName evidence="10">Ribosomal RNA small subunit methyltransferase E</fullName>
        <ecNumber evidence="10">2.1.1.193</ecNumber>
    </recommendedName>
</protein>
<evidence type="ECO:0000313" key="14">
    <source>
        <dbReference type="Proteomes" id="UP000003586"/>
    </source>
</evidence>
<accession>W0F0L7</accession>
<evidence type="ECO:0000256" key="5">
    <source>
        <dbReference type="ARBA" id="ARBA00022603"/>
    </source>
</evidence>
<dbReference type="RefSeq" id="WP_008584192.1">
    <property type="nucleotide sequence ID" value="NZ_CP007035.1"/>
</dbReference>
<keyword evidence="6 10" id="KW-0808">Transferase</keyword>
<dbReference type="Pfam" id="PF04452">
    <property type="entry name" value="Methyltrans_RNA"/>
    <property type="match status" value="1"/>
</dbReference>
<evidence type="ECO:0000256" key="1">
    <source>
        <dbReference type="ARBA" id="ARBA00004496"/>
    </source>
</evidence>
<keyword evidence="5 10" id="KW-0489">Methyltransferase</keyword>
<dbReference type="GO" id="GO:0070475">
    <property type="term" value="P:rRNA base methylation"/>
    <property type="evidence" value="ECO:0007669"/>
    <property type="project" value="TreeGrafter"/>
</dbReference>
<dbReference type="InterPro" id="IPR029028">
    <property type="entry name" value="Alpha/beta_knot_MTases"/>
</dbReference>
<comment type="similarity">
    <text evidence="2 10">Belongs to the RNA methyltransferase RsmE family.</text>
</comment>
<keyword evidence="14" id="KW-1185">Reference proteome</keyword>
<evidence type="ECO:0000256" key="3">
    <source>
        <dbReference type="ARBA" id="ARBA00022490"/>
    </source>
</evidence>
<dbReference type="Gene3D" id="3.40.1280.10">
    <property type="match status" value="1"/>
</dbReference>
<feature type="domain" description="Ribosomal RNA small subunit methyltransferase E PUA-like" evidence="12">
    <location>
        <begin position="20"/>
        <end position="66"/>
    </location>
</feature>
<keyword evidence="7 10" id="KW-0949">S-adenosyl-L-methionine</keyword>
<dbReference type="PANTHER" id="PTHR30027:SF3">
    <property type="entry name" value="16S RRNA (URACIL(1498)-N(3))-METHYLTRANSFERASE"/>
    <property type="match status" value="1"/>
</dbReference>
<dbReference type="EC" id="2.1.1.193" evidence="10"/>
<name>W0F0L7_9BACT</name>
<dbReference type="InterPro" id="IPR046887">
    <property type="entry name" value="RsmE_PUA-like"/>
</dbReference>
<dbReference type="InterPro" id="IPR029026">
    <property type="entry name" value="tRNA_m1G_MTases_N"/>
</dbReference>
<dbReference type="Proteomes" id="UP000003586">
    <property type="component" value="Chromosome"/>
</dbReference>
<dbReference type="PANTHER" id="PTHR30027">
    <property type="entry name" value="RIBOSOMAL RNA SMALL SUBUNIT METHYLTRANSFERASE E"/>
    <property type="match status" value="1"/>
</dbReference>
<sequence>MQLPFFYINNYSPGQKSMVLDENNSRHIVQVLRMETGERLHLTDGCGHLLTAIVTNPHKKHCEVAIEHSEFIPPAHPQITIAIALLKNASRFEWFLEKATEIGVHAIVPLITDRTEKIRTKTERLQNILVSALLQSRQVWLPQLPEPAKFTDFMNGPEWQTTPQKFIAHCLEHEKASLRQQSINNNTILLIGPEGDFTTNEIGAALENGYKAVTLGETRLRSETAGVVAAVLLCIK</sequence>
<dbReference type="InterPro" id="IPR046886">
    <property type="entry name" value="RsmE_MTase_dom"/>
</dbReference>
<dbReference type="CDD" id="cd18084">
    <property type="entry name" value="RsmE-like"/>
    <property type="match status" value="1"/>
</dbReference>
<feature type="domain" description="Ribosomal RNA small subunit methyltransferase E methyltransferase" evidence="11">
    <location>
        <begin position="77"/>
        <end position="232"/>
    </location>
</feature>
<gene>
    <name evidence="13" type="ORF">NIASO_09815</name>
</gene>
<dbReference type="HOGENOM" id="CLU_067442_4_1_10"/>
<evidence type="ECO:0000256" key="10">
    <source>
        <dbReference type="PIRNR" id="PIRNR015601"/>
    </source>
</evidence>
<dbReference type="InterPro" id="IPR006700">
    <property type="entry name" value="RsmE"/>
</dbReference>
<reference evidence="13 14" key="1">
    <citation type="submission" date="2013-12" db="EMBL/GenBank/DDBJ databases">
        <authorList>
            <consortium name="DOE Joint Genome Institute"/>
            <person name="Eisen J."/>
            <person name="Huntemann M."/>
            <person name="Han J."/>
            <person name="Chen A."/>
            <person name="Kyrpides N."/>
            <person name="Mavromatis K."/>
            <person name="Markowitz V."/>
            <person name="Palaniappan K."/>
            <person name="Ivanova N."/>
            <person name="Schaumberg A."/>
            <person name="Pati A."/>
            <person name="Liolios K."/>
            <person name="Nordberg H.P."/>
            <person name="Cantor M.N."/>
            <person name="Hua S.X."/>
            <person name="Woyke T."/>
        </authorList>
    </citation>
    <scope>NUCLEOTIDE SEQUENCE [LARGE SCALE GENOMIC DNA]</scope>
    <source>
        <strain evidence="14">DSM 19437</strain>
    </source>
</reference>
<evidence type="ECO:0000256" key="7">
    <source>
        <dbReference type="ARBA" id="ARBA00022691"/>
    </source>
</evidence>
<dbReference type="STRING" id="929713.NIASO_09815"/>
<comment type="catalytic activity">
    <reaction evidence="9 10">
        <text>uridine(1498) in 16S rRNA + S-adenosyl-L-methionine = N(3)-methyluridine(1498) in 16S rRNA + S-adenosyl-L-homocysteine + H(+)</text>
        <dbReference type="Rhea" id="RHEA:42920"/>
        <dbReference type="Rhea" id="RHEA-COMP:10283"/>
        <dbReference type="Rhea" id="RHEA-COMP:10284"/>
        <dbReference type="ChEBI" id="CHEBI:15378"/>
        <dbReference type="ChEBI" id="CHEBI:57856"/>
        <dbReference type="ChEBI" id="CHEBI:59789"/>
        <dbReference type="ChEBI" id="CHEBI:65315"/>
        <dbReference type="ChEBI" id="CHEBI:74502"/>
        <dbReference type="EC" id="2.1.1.193"/>
    </reaction>
</comment>
<dbReference type="PIRSF" id="PIRSF015601">
    <property type="entry name" value="MTase_slr0722"/>
    <property type="match status" value="1"/>
</dbReference>
<dbReference type="GO" id="GO:0070042">
    <property type="term" value="F:rRNA (uridine-N3-)-methyltransferase activity"/>
    <property type="evidence" value="ECO:0007669"/>
    <property type="project" value="TreeGrafter"/>
</dbReference>
<dbReference type="Gene3D" id="2.40.240.20">
    <property type="entry name" value="Hypothetical PUA domain-like, domain 1"/>
    <property type="match status" value="1"/>
</dbReference>
<keyword evidence="3 10" id="KW-0963">Cytoplasm</keyword>
<evidence type="ECO:0000259" key="11">
    <source>
        <dbReference type="Pfam" id="PF04452"/>
    </source>
</evidence>
<dbReference type="Pfam" id="PF20260">
    <property type="entry name" value="PUA_4"/>
    <property type="match status" value="1"/>
</dbReference>
<dbReference type="NCBIfam" id="TIGR00046">
    <property type="entry name" value="RsmE family RNA methyltransferase"/>
    <property type="match status" value="1"/>
</dbReference>
<evidence type="ECO:0000259" key="12">
    <source>
        <dbReference type="Pfam" id="PF20260"/>
    </source>
</evidence>
<dbReference type="AlphaFoldDB" id="W0F0L7"/>
<dbReference type="GO" id="GO:0005737">
    <property type="term" value="C:cytoplasm"/>
    <property type="evidence" value="ECO:0007669"/>
    <property type="project" value="UniProtKB-SubCell"/>
</dbReference>
<evidence type="ECO:0000256" key="4">
    <source>
        <dbReference type="ARBA" id="ARBA00022552"/>
    </source>
</evidence>
<organism evidence="13 14">
    <name type="scientific">Niabella soli DSM 19437</name>
    <dbReference type="NCBI Taxonomy" id="929713"/>
    <lineage>
        <taxon>Bacteria</taxon>
        <taxon>Pseudomonadati</taxon>
        <taxon>Bacteroidota</taxon>
        <taxon>Chitinophagia</taxon>
        <taxon>Chitinophagales</taxon>
        <taxon>Chitinophagaceae</taxon>
        <taxon>Niabella</taxon>
    </lineage>
</organism>
<keyword evidence="4 10" id="KW-0698">rRNA processing</keyword>
<comment type="subcellular location">
    <subcellularLocation>
        <location evidence="1 10">Cytoplasm</location>
    </subcellularLocation>
</comment>
<dbReference type="EMBL" id="CP007035">
    <property type="protein sequence ID" value="AHF15368.1"/>
    <property type="molecule type" value="Genomic_DNA"/>
</dbReference>
<dbReference type="SUPFAM" id="SSF75217">
    <property type="entry name" value="alpha/beta knot"/>
    <property type="match status" value="1"/>
</dbReference>
<comment type="function">
    <text evidence="8 10">Specifically methylates the N3 position of the uracil ring of uridine 1498 (m3U1498) in 16S rRNA. Acts on the fully assembled 30S ribosomal subunit.</text>
</comment>